<dbReference type="EMBL" id="KV749268">
    <property type="protein sequence ID" value="OCL10307.1"/>
    <property type="molecule type" value="Genomic_DNA"/>
</dbReference>
<proteinExistence type="predicted"/>
<keyword evidence="3" id="KW-1185">Reference proteome</keyword>
<evidence type="ECO:0000313" key="2">
    <source>
        <dbReference type="EMBL" id="OCL10307.1"/>
    </source>
</evidence>
<organism evidence="2 3">
    <name type="scientific">Glonium stellatum</name>
    <dbReference type="NCBI Taxonomy" id="574774"/>
    <lineage>
        <taxon>Eukaryota</taxon>
        <taxon>Fungi</taxon>
        <taxon>Dikarya</taxon>
        <taxon>Ascomycota</taxon>
        <taxon>Pezizomycotina</taxon>
        <taxon>Dothideomycetes</taxon>
        <taxon>Pleosporomycetidae</taxon>
        <taxon>Gloniales</taxon>
        <taxon>Gloniaceae</taxon>
        <taxon>Glonium</taxon>
    </lineage>
</organism>
<sequence length="86" mass="10141">MVPNPDQSTTKNEENLTFRPRIIKYQTSNKFCPNDLVYWHEPGGRSQPQGPFVIEEVPKPQTYNLCKEDKTPWRKEVPEDELRRAP</sequence>
<evidence type="ECO:0000313" key="3">
    <source>
        <dbReference type="Proteomes" id="UP000250140"/>
    </source>
</evidence>
<reference evidence="2 3" key="1">
    <citation type="journal article" date="2016" name="Nat. Commun.">
        <title>Ectomycorrhizal ecology is imprinted in the genome of the dominant symbiotic fungus Cenococcum geophilum.</title>
        <authorList>
            <consortium name="DOE Joint Genome Institute"/>
            <person name="Peter M."/>
            <person name="Kohler A."/>
            <person name="Ohm R.A."/>
            <person name="Kuo A."/>
            <person name="Krutzmann J."/>
            <person name="Morin E."/>
            <person name="Arend M."/>
            <person name="Barry K.W."/>
            <person name="Binder M."/>
            <person name="Choi C."/>
            <person name="Clum A."/>
            <person name="Copeland A."/>
            <person name="Grisel N."/>
            <person name="Haridas S."/>
            <person name="Kipfer T."/>
            <person name="LaButti K."/>
            <person name="Lindquist E."/>
            <person name="Lipzen A."/>
            <person name="Maire R."/>
            <person name="Meier B."/>
            <person name="Mihaltcheva S."/>
            <person name="Molinier V."/>
            <person name="Murat C."/>
            <person name="Poggeler S."/>
            <person name="Quandt C.A."/>
            <person name="Sperisen C."/>
            <person name="Tritt A."/>
            <person name="Tisserant E."/>
            <person name="Crous P.W."/>
            <person name="Henrissat B."/>
            <person name="Nehls U."/>
            <person name="Egli S."/>
            <person name="Spatafora J.W."/>
            <person name="Grigoriev I.V."/>
            <person name="Martin F.M."/>
        </authorList>
    </citation>
    <scope>NUCLEOTIDE SEQUENCE [LARGE SCALE GENOMIC DNA]</scope>
    <source>
        <strain evidence="2 3">CBS 207.34</strain>
    </source>
</reference>
<gene>
    <name evidence="2" type="ORF">AOQ84DRAFT_375034</name>
</gene>
<dbReference type="AlphaFoldDB" id="A0A8E2JV39"/>
<dbReference type="Proteomes" id="UP000250140">
    <property type="component" value="Unassembled WGS sequence"/>
</dbReference>
<name>A0A8E2JV39_9PEZI</name>
<feature type="region of interest" description="Disordered" evidence="1">
    <location>
        <begin position="63"/>
        <end position="86"/>
    </location>
</feature>
<dbReference type="OrthoDB" id="4725400at2759"/>
<accession>A0A8E2JV39</accession>
<feature type="compositionally biased region" description="Basic and acidic residues" evidence="1">
    <location>
        <begin position="66"/>
        <end position="86"/>
    </location>
</feature>
<evidence type="ECO:0000256" key="1">
    <source>
        <dbReference type="SAM" id="MobiDB-lite"/>
    </source>
</evidence>
<protein>
    <submittedName>
        <fullName evidence="2">Uncharacterized protein</fullName>
    </submittedName>
</protein>